<organism evidence="2 3">
    <name type="scientific">Agaricicola taiwanensis</name>
    <dbReference type="NCBI Taxonomy" id="591372"/>
    <lineage>
        <taxon>Bacteria</taxon>
        <taxon>Pseudomonadati</taxon>
        <taxon>Pseudomonadota</taxon>
        <taxon>Alphaproteobacteria</taxon>
        <taxon>Rhodobacterales</taxon>
        <taxon>Paracoccaceae</taxon>
        <taxon>Agaricicola</taxon>
    </lineage>
</organism>
<dbReference type="Proteomes" id="UP000602745">
    <property type="component" value="Unassembled WGS sequence"/>
</dbReference>
<dbReference type="EMBL" id="BMCP01000002">
    <property type="protein sequence ID" value="GGE41095.1"/>
    <property type="molecule type" value="Genomic_DNA"/>
</dbReference>
<evidence type="ECO:0008006" key="4">
    <source>
        <dbReference type="Google" id="ProtNLM"/>
    </source>
</evidence>
<gene>
    <name evidence="2" type="ORF">GCM10007276_18100</name>
</gene>
<keyword evidence="3" id="KW-1185">Reference proteome</keyword>
<feature type="chain" id="PRO_5035289782" description="Entericidin, EcnA/B family" evidence="1">
    <location>
        <begin position="23"/>
        <end position="44"/>
    </location>
</feature>
<proteinExistence type="predicted"/>
<evidence type="ECO:0000313" key="2">
    <source>
        <dbReference type="EMBL" id="GGE41095.1"/>
    </source>
</evidence>
<comment type="caution">
    <text evidence="2">The sequence shown here is derived from an EMBL/GenBank/DDBJ whole genome shotgun (WGS) entry which is preliminary data.</text>
</comment>
<dbReference type="RefSeq" id="WP_188409418.1">
    <property type="nucleotide sequence ID" value="NZ_BMCP01000002.1"/>
</dbReference>
<protein>
    <recommendedName>
        <fullName evidence="4">Entericidin, EcnA/B family</fullName>
    </recommendedName>
</protein>
<evidence type="ECO:0000256" key="1">
    <source>
        <dbReference type="SAM" id="SignalP"/>
    </source>
</evidence>
<feature type="signal peptide" evidence="1">
    <location>
        <begin position="1"/>
        <end position="22"/>
    </location>
</feature>
<name>A0A8J2VVH7_9RHOB</name>
<reference evidence="2" key="1">
    <citation type="journal article" date="2014" name="Int. J. Syst. Evol. Microbiol.">
        <title>Complete genome sequence of Corynebacterium casei LMG S-19264T (=DSM 44701T), isolated from a smear-ripened cheese.</title>
        <authorList>
            <consortium name="US DOE Joint Genome Institute (JGI-PGF)"/>
            <person name="Walter F."/>
            <person name="Albersmeier A."/>
            <person name="Kalinowski J."/>
            <person name="Ruckert C."/>
        </authorList>
    </citation>
    <scope>NUCLEOTIDE SEQUENCE</scope>
    <source>
        <strain evidence="2">CCM 7684</strain>
    </source>
</reference>
<reference evidence="2" key="2">
    <citation type="submission" date="2020-09" db="EMBL/GenBank/DDBJ databases">
        <authorList>
            <person name="Sun Q."/>
            <person name="Sedlacek I."/>
        </authorList>
    </citation>
    <scope>NUCLEOTIDE SEQUENCE</scope>
    <source>
        <strain evidence="2">CCM 7684</strain>
    </source>
</reference>
<dbReference type="PROSITE" id="PS51257">
    <property type="entry name" value="PROKAR_LIPOPROTEIN"/>
    <property type="match status" value="1"/>
</dbReference>
<keyword evidence="1" id="KW-0732">Signal</keyword>
<accession>A0A8J2VVH7</accession>
<dbReference type="AlphaFoldDB" id="A0A8J2VVH7"/>
<sequence length="44" mass="4497">MHTRSKALIAVILAAMTVSACANTVRGVGADVKSTGRAVQDVAR</sequence>
<evidence type="ECO:0000313" key="3">
    <source>
        <dbReference type="Proteomes" id="UP000602745"/>
    </source>
</evidence>